<evidence type="ECO:0000313" key="11">
    <source>
        <dbReference type="EMBL" id="KAE8680752.1"/>
    </source>
</evidence>
<evidence type="ECO:0000256" key="7">
    <source>
        <dbReference type="ARBA" id="ARBA00023242"/>
    </source>
</evidence>
<sequence>MTVFRKSFLKNLVRNMIGRYVFVRKCERTPAEEEKFTNLYVKKFFDDITEDRLKEMFSGYGKISSAVIMKDDKGVSRGFGIVNFQSPDDAKKALEAMNGIQLGSKNLFVGRAQKKAERTKLLKHKYKDVFDRRFEKSKASNLYVKNLNVSIDDKRLQELFGRFGQITSARVMCHENGTRALFVWKFLYVAVAQRKEDRSKELQKYYGQNTPVQSSYQSSCKGATPQFHHPFYYNLPLHCCFPTPVPASLYQHPFVANVGYNSSVRIRDLDLINPGNKKVGFRKRENKRCKPTENSSVALEAIQFVTAATSPGYSNLSHLFVGNLKVCSLNSQQTSILGECFCLVSIALSNKFSISRPKHATKVSGQPQEMKTDVIKLLDCPNSLALEDKPIQVLKEANARTSTSTSTDAATFANLKSSCCLGY</sequence>
<organism evidence="11 12">
    <name type="scientific">Hibiscus syriacus</name>
    <name type="common">Rose of Sharon</name>
    <dbReference type="NCBI Taxonomy" id="106335"/>
    <lineage>
        <taxon>Eukaryota</taxon>
        <taxon>Viridiplantae</taxon>
        <taxon>Streptophyta</taxon>
        <taxon>Embryophyta</taxon>
        <taxon>Tracheophyta</taxon>
        <taxon>Spermatophyta</taxon>
        <taxon>Magnoliopsida</taxon>
        <taxon>eudicotyledons</taxon>
        <taxon>Gunneridae</taxon>
        <taxon>Pentapetalae</taxon>
        <taxon>rosids</taxon>
        <taxon>malvids</taxon>
        <taxon>Malvales</taxon>
        <taxon>Malvaceae</taxon>
        <taxon>Malvoideae</taxon>
        <taxon>Hibiscus</taxon>
    </lineage>
</organism>
<dbReference type="GO" id="GO:0005634">
    <property type="term" value="C:nucleus"/>
    <property type="evidence" value="ECO:0007669"/>
    <property type="project" value="UniProtKB-SubCell"/>
</dbReference>
<dbReference type="CDD" id="cd12380">
    <property type="entry name" value="RRM3_I_PABPs"/>
    <property type="match status" value="1"/>
</dbReference>
<accession>A0A6A2YNA4</accession>
<dbReference type="SMART" id="SM00360">
    <property type="entry name" value="RRM"/>
    <property type="match status" value="2"/>
</dbReference>
<evidence type="ECO:0000259" key="10">
    <source>
        <dbReference type="PROSITE" id="PS50102"/>
    </source>
</evidence>
<proteinExistence type="inferred from homology"/>
<evidence type="ECO:0000256" key="3">
    <source>
        <dbReference type="ARBA" id="ARBA00008557"/>
    </source>
</evidence>
<dbReference type="SUPFAM" id="SSF54928">
    <property type="entry name" value="RNA-binding domain, RBD"/>
    <property type="match status" value="1"/>
</dbReference>
<dbReference type="Proteomes" id="UP000436088">
    <property type="component" value="Unassembled WGS sequence"/>
</dbReference>
<evidence type="ECO:0000256" key="1">
    <source>
        <dbReference type="ARBA" id="ARBA00004123"/>
    </source>
</evidence>
<comment type="subcellular location">
    <subcellularLocation>
        <location evidence="2">Cytoplasm</location>
    </subcellularLocation>
    <subcellularLocation>
        <location evidence="1">Nucleus</location>
    </subcellularLocation>
</comment>
<dbReference type="InterPro" id="IPR000504">
    <property type="entry name" value="RRM_dom"/>
</dbReference>
<gene>
    <name evidence="11" type="ORF">F3Y22_tig00111366pilonHSYRG00031</name>
</gene>
<protein>
    <submittedName>
        <fullName evidence="11">GDSL-like Lipase/Acylhydrolase superfamily protein</fullName>
    </submittedName>
</protein>
<keyword evidence="4" id="KW-0963">Cytoplasm</keyword>
<dbReference type="PROSITE" id="PS50102">
    <property type="entry name" value="RRM"/>
    <property type="match status" value="2"/>
</dbReference>
<reference evidence="11" key="1">
    <citation type="submission" date="2019-09" db="EMBL/GenBank/DDBJ databases">
        <title>Draft genome information of white flower Hibiscus syriacus.</title>
        <authorList>
            <person name="Kim Y.-M."/>
        </authorList>
    </citation>
    <scope>NUCLEOTIDE SEQUENCE [LARGE SCALE GENOMIC DNA]</scope>
    <source>
        <strain evidence="11">YM2019G1</strain>
    </source>
</reference>
<evidence type="ECO:0000256" key="5">
    <source>
        <dbReference type="ARBA" id="ARBA00022737"/>
    </source>
</evidence>
<feature type="domain" description="RRM" evidence="10">
    <location>
        <begin position="140"/>
        <end position="217"/>
    </location>
</feature>
<dbReference type="GO" id="GO:0016787">
    <property type="term" value="F:hydrolase activity"/>
    <property type="evidence" value="ECO:0007669"/>
    <property type="project" value="UniProtKB-KW"/>
</dbReference>
<dbReference type="Gene3D" id="3.30.70.330">
    <property type="match status" value="2"/>
</dbReference>
<dbReference type="GO" id="GO:0005737">
    <property type="term" value="C:cytoplasm"/>
    <property type="evidence" value="ECO:0007669"/>
    <property type="project" value="UniProtKB-SubCell"/>
</dbReference>
<feature type="domain" description="RRM" evidence="10">
    <location>
        <begin position="37"/>
        <end position="114"/>
    </location>
</feature>
<name>A0A6A2YNA4_HIBSY</name>
<dbReference type="InterPro" id="IPR012677">
    <property type="entry name" value="Nucleotide-bd_a/b_plait_sf"/>
</dbReference>
<evidence type="ECO:0000256" key="9">
    <source>
        <dbReference type="PROSITE-ProRule" id="PRU00176"/>
    </source>
</evidence>
<evidence type="ECO:0000313" key="12">
    <source>
        <dbReference type="Proteomes" id="UP000436088"/>
    </source>
</evidence>
<dbReference type="InterPro" id="IPR035979">
    <property type="entry name" value="RBD_domain_sf"/>
</dbReference>
<dbReference type="PANTHER" id="PTHR24012">
    <property type="entry name" value="RNA BINDING PROTEIN"/>
    <property type="match status" value="1"/>
</dbReference>
<evidence type="ECO:0000256" key="2">
    <source>
        <dbReference type="ARBA" id="ARBA00004496"/>
    </source>
</evidence>
<evidence type="ECO:0000256" key="6">
    <source>
        <dbReference type="ARBA" id="ARBA00022884"/>
    </source>
</evidence>
<keyword evidence="6 9" id="KW-0694">RNA-binding</keyword>
<evidence type="ECO:0000256" key="8">
    <source>
        <dbReference type="ARBA" id="ARBA00054110"/>
    </source>
</evidence>
<dbReference type="Pfam" id="PF00076">
    <property type="entry name" value="RRM_1"/>
    <property type="match status" value="2"/>
</dbReference>
<dbReference type="EMBL" id="VEPZ02001320">
    <property type="protein sequence ID" value="KAE8680752.1"/>
    <property type="molecule type" value="Genomic_DNA"/>
</dbReference>
<dbReference type="FunFam" id="3.30.70.330:FF:000500">
    <property type="entry name" value="Polyadenylate-binding protein"/>
    <property type="match status" value="1"/>
</dbReference>
<keyword evidence="5" id="KW-0677">Repeat</keyword>
<dbReference type="GO" id="GO:0003723">
    <property type="term" value="F:RNA binding"/>
    <property type="evidence" value="ECO:0007669"/>
    <property type="project" value="UniProtKB-UniRule"/>
</dbReference>
<evidence type="ECO:0000256" key="4">
    <source>
        <dbReference type="ARBA" id="ARBA00022490"/>
    </source>
</evidence>
<dbReference type="AlphaFoldDB" id="A0A6A2YNA4"/>
<keyword evidence="7" id="KW-0539">Nucleus</keyword>
<comment type="function">
    <text evidence="8">Binds the poly(A) tail of mRNA. Appears to be an important mediator of the multiple roles of the poly(A) tail in mRNA biogenesis, stability and translation.</text>
</comment>
<keyword evidence="12" id="KW-1185">Reference proteome</keyword>
<comment type="caution">
    <text evidence="11">The sequence shown here is derived from an EMBL/GenBank/DDBJ whole genome shotgun (WGS) entry which is preliminary data.</text>
</comment>
<comment type="similarity">
    <text evidence="3">Belongs to the polyadenylate-binding protein type-1 family.</text>
</comment>